<gene>
    <name evidence="1" type="ORF">FRX31_009612</name>
</gene>
<accession>A0A7J6WV61</accession>
<dbReference type="OrthoDB" id="45365at2759"/>
<protein>
    <submittedName>
        <fullName evidence="1">Uncharacterized protein</fullName>
    </submittedName>
</protein>
<dbReference type="Proteomes" id="UP000554482">
    <property type="component" value="Unassembled WGS sequence"/>
</dbReference>
<dbReference type="PANTHER" id="PTHR46034:SF7">
    <property type="entry name" value="INFLUENZA VIRUS NS1A-BINDING PROTEIN"/>
    <property type="match status" value="1"/>
</dbReference>
<evidence type="ECO:0000313" key="2">
    <source>
        <dbReference type="Proteomes" id="UP000554482"/>
    </source>
</evidence>
<dbReference type="InterPro" id="IPR044832">
    <property type="entry name" value="NRP-like"/>
</dbReference>
<name>A0A7J6WV61_THATH</name>
<sequence length="240" mass="26760">MLGKEGMSSGIATCLDQEKQIFETQSDKEAMHEEEHIYSKLKQLAFEREMLNLKVYREDVNVPKGMDNSSFGDELSPAAPSANEKDILKSEEDIEGAFESCGTNNSGSEDIVQLSHLQPPLNPDFPFVIDQLRQEIEEVKDFSIDQNQKASVLEKKLVDSENLIQQLRHCIVLLESHLSNPSSAGVEVGNGSGCNKLFTESFVELCLGHGEDIWIMGGFDGVSWFQTTDRYSPPTLLETL</sequence>
<organism evidence="1 2">
    <name type="scientific">Thalictrum thalictroides</name>
    <name type="common">Rue-anemone</name>
    <name type="synonym">Anemone thalictroides</name>
    <dbReference type="NCBI Taxonomy" id="46969"/>
    <lineage>
        <taxon>Eukaryota</taxon>
        <taxon>Viridiplantae</taxon>
        <taxon>Streptophyta</taxon>
        <taxon>Embryophyta</taxon>
        <taxon>Tracheophyta</taxon>
        <taxon>Spermatophyta</taxon>
        <taxon>Magnoliopsida</taxon>
        <taxon>Ranunculales</taxon>
        <taxon>Ranunculaceae</taxon>
        <taxon>Thalictroideae</taxon>
        <taxon>Thalictrum</taxon>
    </lineage>
</organism>
<reference evidence="1 2" key="1">
    <citation type="submission" date="2020-06" db="EMBL/GenBank/DDBJ databases">
        <title>Transcriptomic and genomic resources for Thalictrum thalictroides and T. hernandezii: Facilitating candidate gene discovery in an emerging model plant lineage.</title>
        <authorList>
            <person name="Arias T."/>
            <person name="Riano-Pachon D.M."/>
            <person name="Di Stilio V.S."/>
        </authorList>
    </citation>
    <scope>NUCLEOTIDE SEQUENCE [LARGE SCALE GENOMIC DNA]</scope>
    <source>
        <strain evidence="2">cv. WT478/WT964</strain>
        <tissue evidence="1">Leaves</tissue>
    </source>
</reference>
<dbReference type="EMBL" id="JABWDY010010271">
    <property type="protein sequence ID" value="KAF5200797.1"/>
    <property type="molecule type" value="Genomic_DNA"/>
</dbReference>
<dbReference type="GO" id="GO:0034976">
    <property type="term" value="P:response to endoplasmic reticulum stress"/>
    <property type="evidence" value="ECO:0007669"/>
    <property type="project" value="InterPro"/>
</dbReference>
<comment type="caution">
    <text evidence="1">The sequence shown here is derived from an EMBL/GenBank/DDBJ whole genome shotgun (WGS) entry which is preliminary data.</text>
</comment>
<dbReference type="PANTHER" id="PTHR46034">
    <property type="match status" value="1"/>
</dbReference>
<keyword evidence="2" id="KW-1185">Reference proteome</keyword>
<evidence type="ECO:0000313" key="1">
    <source>
        <dbReference type="EMBL" id="KAF5200797.1"/>
    </source>
</evidence>
<proteinExistence type="predicted"/>
<dbReference type="AlphaFoldDB" id="A0A7J6WV61"/>